<feature type="signal peptide" evidence="1">
    <location>
        <begin position="1"/>
        <end position="27"/>
    </location>
</feature>
<keyword evidence="1" id="KW-0732">Signal</keyword>
<evidence type="ECO:0000259" key="2">
    <source>
        <dbReference type="Pfam" id="PF12697"/>
    </source>
</evidence>
<dbReference type="SUPFAM" id="SSF53474">
    <property type="entry name" value="alpha/beta-Hydrolases"/>
    <property type="match status" value="1"/>
</dbReference>
<comment type="caution">
    <text evidence="3">The sequence shown here is derived from an EMBL/GenBank/DDBJ whole genome shotgun (WGS) entry which is preliminary data.</text>
</comment>
<dbReference type="Pfam" id="PF12697">
    <property type="entry name" value="Abhydrolase_6"/>
    <property type="match status" value="1"/>
</dbReference>
<sequence length="268" mass="27794">MKRRTRWAVAAAGTVLLTVAGGGAALAADRGHERPKPTVVLVHGALEDASAWHDVISRLQRDGYPVVAPAVPLRGLKTDSEYLASVVDSIDGPVVLAGHSYGGMLINEVGATDPDVKALVYVAAFIPRAGESAGQLNAQFPGSLLGPDTTFTRTTPDGVTDLYVKPQSFRAVFAGGTPAGEAAVAAASQRPINAAAFDDKAVRTAPSSIRSYALVATEDRAIPPAAERFMAKRAGATTVEVRSAHNVPVAHPGTVADLLEKAADSTRR</sequence>
<name>A0A495JFJ5_9ACTN</name>
<evidence type="ECO:0000313" key="4">
    <source>
        <dbReference type="Proteomes" id="UP000277671"/>
    </source>
</evidence>
<reference evidence="3 4" key="1">
    <citation type="submission" date="2018-10" db="EMBL/GenBank/DDBJ databases">
        <title>Sequencing the genomes of 1000 actinobacteria strains.</title>
        <authorList>
            <person name="Klenk H.-P."/>
        </authorList>
    </citation>
    <scope>NUCLEOTIDE SEQUENCE [LARGE SCALE GENOMIC DNA]</scope>
    <source>
        <strain evidence="3 4">DSM 45175</strain>
    </source>
</reference>
<keyword evidence="4" id="KW-1185">Reference proteome</keyword>
<dbReference type="EMBL" id="RBKT01000001">
    <property type="protein sequence ID" value="RKR87677.1"/>
    <property type="molecule type" value="Genomic_DNA"/>
</dbReference>
<dbReference type="Gene3D" id="3.40.50.1820">
    <property type="entry name" value="alpha/beta hydrolase"/>
    <property type="match status" value="1"/>
</dbReference>
<dbReference type="InterPro" id="IPR029058">
    <property type="entry name" value="AB_hydrolase_fold"/>
</dbReference>
<protein>
    <submittedName>
        <fullName evidence="3">Pimeloyl-ACP methyl ester carboxylesterase</fullName>
    </submittedName>
</protein>
<dbReference type="GO" id="GO:0003824">
    <property type="term" value="F:catalytic activity"/>
    <property type="evidence" value="ECO:0007669"/>
    <property type="project" value="UniProtKB-ARBA"/>
</dbReference>
<dbReference type="InterPro" id="IPR052897">
    <property type="entry name" value="Sec-Metab_Biosynth_Hydrolase"/>
</dbReference>
<dbReference type="PANTHER" id="PTHR37017:SF11">
    <property type="entry name" value="ESTERASE_LIPASE_THIOESTERASE DOMAIN-CONTAINING PROTEIN"/>
    <property type="match status" value="1"/>
</dbReference>
<dbReference type="Proteomes" id="UP000277671">
    <property type="component" value="Unassembled WGS sequence"/>
</dbReference>
<dbReference type="AlphaFoldDB" id="A0A495JFJ5"/>
<feature type="chain" id="PRO_5019782482" evidence="1">
    <location>
        <begin position="28"/>
        <end position="268"/>
    </location>
</feature>
<dbReference type="InterPro" id="IPR000073">
    <property type="entry name" value="AB_hydrolase_1"/>
</dbReference>
<evidence type="ECO:0000313" key="3">
    <source>
        <dbReference type="EMBL" id="RKR87677.1"/>
    </source>
</evidence>
<proteinExistence type="predicted"/>
<dbReference type="RefSeq" id="WP_211349166.1">
    <property type="nucleotide sequence ID" value="NZ_RBKT01000001.1"/>
</dbReference>
<gene>
    <name evidence="3" type="ORF">BDK92_1969</name>
</gene>
<feature type="domain" description="AB hydrolase-1" evidence="2">
    <location>
        <begin position="39"/>
        <end position="257"/>
    </location>
</feature>
<organism evidence="3 4">
    <name type="scientific">Micromonospora pisi</name>
    <dbReference type="NCBI Taxonomy" id="589240"/>
    <lineage>
        <taxon>Bacteria</taxon>
        <taxon>Bacillati</taxon>
        <taxon>Actinomycetota</taxon>
        <taxon>Actinomycetes</taxon>
        <taxon>Micromonosporales</taxon>
        <taxon>Micromonosporaceae</taxon>
        <taxon>Micromonospora</taxon>
    </lineage>
</organism>
<accession>A0A495JFJ5</accession>
<evidence type="ECO:0000256" key="1">
    <source>
        <dbReference type="SAM" id="SignalP"/>
    </source>
</evidence>
<dbReference type="PANTHER" id="PTHR37017">
    <property type="entry name" value="AB HYDROLASE-1 DOMAIN-CONTAINING PROTEIN-RELATED"/>
    <property type="match status" value="1"/>
</dbReference>